<dbReference type="PANTHER" id="PTHR43711:SF26">
    <property type="entry name" value="SENSOR HISTIDINE KINASE RCSC"/>
    <property type="match status" value="1"/>
</dbReference>
<evidence type="ECO:0000256" key="4">
    <source>
        <dbReference type="ARBA" id="ARBA00022679"/>
    </source>
</evidence>
<dbReference type="InterPro" id="IPR050736">
    <property type="entry name" value="Sensor_HK_Regulatory"/>
</dbReference>
<feature type="domain" description="PAS" evidence="12">
    <location>
        <begin position="103"/>
        <end position="175"/>
    </location>
</feature>
<dbReference type="NCBIfam" id="TIGR00229">
    <property type="entry name" value="sensory_box"/>
    <property type="match status" value="2"/>
</dbReference>
<dbReference type="InterPro" id="IPR013655">
    <property type="entry name" value="PAS_fold_3"/>
</dbReference>
<evidence type="ECO:0000259" key="11">
    <source>
        <dbReference type="PROSITE" id="PS50109"/>
    </source>
</evidence>
<dbReference type="InterPro" id="IPR036890">
    <property type="entry name" value="HATPase_C_sf"/>
</dbReference>
<evidence type="ECO:0000256" key="7">
    <source>
        <dbReference type="ARBA" id="ARBA00022840"/>
    </source>
</evidence>
<dbReference type="PRINTS" id="PR00344">
    <property type="entry name" value="BCTRLSENSOR"/>
</dbReference>
<keyword evidence="9" id="KW-0175">Coiled coil</keyword>
<keyword evidence="15" id="KW-1185">Reference proteome</keyword>
<dbReference type="PROSITE" id="PS50113">
    <property type="entry name" value="PAC"/>
    <property type="match status" value="1"/>
</dbReference>
<evidence type="ECO:0000313" key="15">
    <source>
        <dbReference type="Proteomes" id="UP000579281"/>
    </source>
</evidence>
<dbReference type="Pfam" id="PF00512">
    <property type="entry name" value="HisKA"/>
    <property type="match status" value="1"/>
</dbReference>
<dbReference type="SMART" id="SM00091">
    <property type="entry name" value="PAS"/>
    <property type="match status" value="2"/>
</dbReference>
<organism evidence="14 15">
    <name type="scientific">Anaerosolibacter carboniphilus</name>
    <dbReference type="NCBI Taxonomy" id="1417629"/>
    <lineage>
        <taxon>Bacteria</taxon>
        <taxon>Bacillati</taxon>
        <taxon>Bacillota</taxon>
        <taxon>Clostridia</taxon>
        <taxon>Peptostreptococcales</taxon>
        <taxon>Thermotaleaceae</taxon>
        <taxon>Anaerosolibacter</taxon>
    </lineage>
</organism>
<evidence type="ECO:0000256" key="10">
    <source>
        <dbReference type="SAM" id="Phobius"/>
    </source>
</evidence>
<keyword evidence="3" id="KW-0597">Phosphoprotein</keyword>
<dbReference type="Gene3D" id="3.30.565.10">
    <property type="entry name" value="Histidine kinase-like ATPase, C-terminal domain"/>
    <property type="match status" value="1"/>
</dbReference>
<keyword evidence="10" id="KW-0812">Transmembrane</keyword>
<gene>
    <name evidence="14" type="ORF">HNQ80_002818</name>
</gene>
<dbReference type="Pfam" id="PF13426">
    <property type="entry name" value="PAS_9"/>
    <property type="match status" value="1"/>
</dbReference>
<protein>
    <recommendedName>
        <fullName evidence="2">histidine kinase</fullName>
        <ecNumber evidence="2">2.7.13.3</ecNumber>
    </recommendedName>
</protein>
<evidence type="ECO:0000256" key="2">
    <source>
        <dbReference type="ARBA" id="ARBA00012438"/>
    </source>
</evidence>
<feature type="transmembrane region" description="Helical" evidence="10">
    <location>
        <begin position="68"/>
        <end position="86"/>
    </location>
</feature>
<comment type="catalytic activity">
    <reaction evidence="1">
        <text>ATP + protein L-histidine = ADP + protein N-phospho-L-histidine.</text>
        <dbReference type="EC" id="2.7.13.3"/>
    </reaction>
</comment>
<dbReference type="SUPFAM" id="SSF47384">
    <property type="entry name" value="Homodimeric domain of signal transducing histidine kinase"/>
    <property type="match status" value="1"/>
</dbReference>
<accession>A0A841KSK3</accession>
<dbReference type="Gene3D" id="3.30.450.20">
    <property type="entry name" value="PAS domain"/>
    <property type="match status" value="2"/>
</dbReference>
<dbReference type="SMART" id="SM00388">
    <property type="entry name" value="HisKA"/>
    <property type="match status" value="1"/>
</dbReference>
<dbReference type="AlphaFoldDB" id="A0A841KSK3"/>
<dbReference type="InterPro" id="IPR000014">
    <property type="entry name" value="PAS"/>
</dbReference>
<dbReference type="SUPFAM" id="SSF55785">
    <property type="entry name" value="PYP-like sensor domain (PAS domain)"/>
    <property type="match status" value="2"/>
</dbReference>
<evidence type="ECO:0000259" key="13">
    <source>
        <dbReference type="PROSITE" id="PS50113"/>
    </source>
</evidence>
<dbReference type="RefSeq" id="WP_184311241.1">
    <property type="nucleotide sequence ID" value="NZ_JACHEN010000017.1"/>
</dbReference>
<evidence type="ECO:0000259" key="12">
    <source>
        <dbReference type="PROSITE" id="PS50112"/>
    </source>
</evidence>
<dbReference type="PANTHER" id="PTHR43711">
    <property type="entry name" value="TWO-COMPONENT HISTIDINE KINASE"/>
    <property type="match status" value="1"/>
</dbReference>
<dbReference type="Proteomes" id="UP000579281">
    <property type="component" value="Unassembled WGS sequence"/>
</dbReference>
<dbReference type="InterPro" id="IPR004358">
    <property type="entry name" value="Sig_transdc_His_kin-like_C"/>
</dbReference>
<evidence type="ECO:0000256" key="5">
    <source>
        <dbReference type="ARBA" id="ARBA00022741"/>
    </source>
</evidence>
<keyword evidence="10" id="KW-0472">Membrane</keyword>
<dbReference type="Pfam" id="PF08447">
    <property type="entry name" value="PAS_3"/>
    <property type="match status" value="1"/>
</dbReference>
<reference evidence="14 15" key="1">
    <citation type="submission" date="2020-08" db="EMBL/GenBank/DDBJ databases">
        <title>Genomic Encyclopedia of Type Strains, Phase IV (KMG-IV): sequencing the most valuable type-strain genomes for metagenomic binning, comparative biology and taxonomic classification.</title>
        <authorList>
            <person name="Goeker M."/>
        </authorList>
    </citation>
    <scope>NUCLEOTIDE SEQUENCE [LARGE SCALE GENOMIC DNA]</scope>
    <source>
        <strain evidence="14 15">DSM 103526</strain>
    </source>
</reference>
<keyword evidence="4" id="KW-0808">Transferase</keyword>
<feature type="transmembrane region" description="Helical" evidence="10">
    <location>
        <begin position="30"/>
        <end position="48"/>
    </location>
</feature>
<dbReference type="SMART" id="SM00387">
    <property type="entry name" value="HATPase_c"/>
    <property type="match status" value="1"/>
</dbReference>
<dbReference type="InterPro" id="IPR000700">
    <property type="entry name" value="PAS-assoc_C"/>
</dbReference>
<feature type="domain" description="PAC" evidence="13">
    <location>
        <begin position="309"/>
        <end position="359"/>
    </location>
</feature>
<dbReference type="EC" id="2.7.13.3" evidence="2"/>
<evidence type="ECO:0000256" key="8">
    <source>
        <dbReference type="ARBA" id="ARBA00023012"/>
    </source>
</evidence>
<dbReference type="InterPro" id="IPR036097">
    <property type="entry name" value="HisK_dim/P_sf"/>
</dbReference>
<dbReference type="SUPFAM" id="SSF55874">
    <property type="entry name" value="ATPase domain of HSP90 chaperone/DNA topoisomerase II/histidine kinase"/>
    <property type="match status" value="1"/>
</dbReference>
<feature type="domain" description="Histidine kinase" evidence="11">
    <location>
        <begin position="384"/>
        <end position="606"/>
    </location>
</feature>
<keyword evidence="6" id="KW-0418">Kinase</keyword>
<dbReference type="CDD" id="cd00075">
    <property type="entry name" value="HATPase"/>
    <property type="match status" value="1"/>
</dbReference>
<keyword evidence="10" id="KW-1133">Transmembrane helix</keyword>
<keyword evidence="7" id="KW-0067">ATP-binding</keyword>
<dbReference type="InterPro" id="IPR003661">
    <property type="entry name" value="HisK_dim/P_dom"/>
</dbReference>
<dbReference type="InterPro" id="IPR005467">
    <property type="entry name" value="His_kinase_dom"/>
</dbReference>
<dbReference type="FunFam" id="3.30.565.10:FF:000037">
    <property type="entry name" value="Hybrid sensor histidine kinase/response regulator"/>
    <property type="match status" value="1"/>
</dbReference>
<proteinExistence type="predicted"/>
<feature type="domain" description="PAS" evidence="12">
    <location>
        <begin position="232"/>
        <end position="307"/>
    </location>
</feature>
<dbReference type="CDD" id="cd00130">
    <property type="entry name" value="PAS"/>
    <property type="match status" value="1"/>
</dbReference>
<dbReference type="InterPro" id="IPR035965">
    <property type="entry name" value="PAS-like_dom_sf"/>
</dbReference>
<dbReference type="InterPro" id="IPR003594">
    <property type="entry name" value="HATPase_dom"/>
</dbReference>
<dbReference type="CDD" id="cd00082">
    <property type="entry name" value="HisKA"/>
    <property type="match status" value="1"/>
</dbReference>
<evidence type="ECO:0000313" key="14">
    <source>
        <dbReference type="EMBL" id="MBB6216714.1"/>
    </source>
</evidence>
<dbReference type="PROSITE" id="PS50109">
    <property type="entry name" value="HIS_KIN"/>
    <property type="match status" value="1"/>
</dbReference>
<evidence type="ECO:0000256" key="6">
    <source>
        <dbReference type="ARBA" id="ARBA00022777"/>
    </source>
</evidence>
<evidence type="ECO:0000256" key="3">
    <source>
        <dbReference type="ARBA" id="ARBA00022553"/>
    </source>
</evidence>
<sequence>MFLSRTVKKDNENISFLNLPGKDSPTAKNICLRITFLYLSIGLLWVYVTDFLLEEFIHDLFVLNKVQQITGAAYVLFTTIVLYLILKRDVQLIFSLKDQAELSTQEVRTIIENFTDGIWEYDISSRTLYLSKKWRNAMGYLDRDFDYNVELAKHFIHPEDLKCFHKSMSTYLKNREGAYESELRIKTKVGDYEWFLLRAQGSWDALGKPVKITGTIINNHGRKSAEEIVVRSEKKFRKLFHNANDLIFLYQFHEDGTPGRYIEINDVACQRLGYDRNELLSMTPCGITSPNKTAEGRETIKKLLHQDHITFETVLLTKDGQEIPYENNAHFFTLNGERVVLSISRDITERKKAEAQLRNIMNQNQKLLKETLEYDALKTEFFSNLSHEFKTPLNVILGALQLIYARQGENPDQNCPGISKDLHIIKQNCFRLLRLINNLIDITRVDTGFMKLQLENQNIVNIVEDITLSVAEFIESKGITLEFDTNVEEKTIACDADKIERIMLNLLSNAIKHTQPDGRIWVNILDQGDHVLISVKDTGRGIPLDKQKIIFERFRQANPLMNRTHEGSGIGLSLVKSFVEMHKGTITVESKEGEGSQFVVILPGCRIQSKTSGTPVYSNIDSPKVEKIRIEFSDIYS</sequence>
<dbReference type="Pfam" id="PF02518">
    <property type="entry name" value="HATPase_c"/>
    <property type="match status" value="1"/>
</dbReference>
<feature type="coiled-coil region" evidence="9">
    <location>
        <begin position="343"/>
        <end position="370"/>
    </location>
</feature>
<dbReference type="GO" id="GO:0000155">
    <property type="term" value="F:phosphorelay sensor kinase activity"/>
    <property type="evidence" value="ECO:0007669"/>
    <property type="project" value="InterPro"/>
</dbReference>
<dbReference type="PROSITE" id="PS50112">
    <property type="entry name" value="PAS"/>
    <property type="match status" value="2"/>
</dbReference>
<comment type="caution">
    <text evidence="14">The sequence shown here is derived from an EMBL/GenBank/DDBJ whole genome shotgun (WGS) entry which is preliminary data.</text>
</comment>
<dbReference type="GO" id="GO:0005524">
    <property type="term" value="F:ATP binding"/>
    <property type="evidence" value="ECO:0007669"/>
    <property type="project" value="UniProtKB-KW"/>
</dbReference>
<name>A0A841KSK3_9FIRM</name>
<evidence type="ECO:0000256" key="1">
    <source>
        <dbReference type="ARBA" id="ARBA00000085"/>
    </source>
</evidence>
<keyword evidence="5" id="KW-0547">Nucleotide-binding</keyword>
<evidence type="ECO:0000256" key="9">
    <source>
        <dbReference type="SAM" id="Coils"/>
    </source>
</evidence>
<keyword evidence="8" id="KW-0902">Two-component regulatory system</keyword>
<dbReference type="EMBL" id="JACHEN010000017">
    <property type="protein sequence ID" value="MBB6216714.1"/>
    <property type="molecule type" value="Genomic_DNA"/>
</dbReference>
<dbReference type="Gene3D" id="1.10.287.130">
    <property type="match status" value="1"/>
</dbReference>